<dbReference type="SUPFAM" id="SSF51445">
    <property type="entry name" value="(Trans)glycosidases"/>
    <property type="match status" value="1"/>
</dbReference>
<evidence type="ECO:0000313" key="6">
    <source>
        <dbReference type="Proteomes" id="UP000218267"/>
    </source>
</evidence>
<feature type="binding site" evidence="3">
    <location>
        <position position="130"/>
    </location>
    <ligand>
        <name>substrate</name>
    </ligand>
</feature>
<reference evidence="6" key="2">
    <citation type="journal article" date="2020" name="Antonie Van Leeuwenhoek">
        <title>Labilibaculum antarcticum sp. nov., a novel facultative anaerobic, psychrotorelant bacterium isolated from marine sediment of Antarctica.</title>
        <authorList>
            <person name="Watanabe M."/>
            <person name="Kojima H."/>
            <person name="Fukui M."/>
        </authorList>
    </citation>
    <scope>NUCLEOTIDE SEQUENCE [LARGE SCALE GENOMIC DNA]</scope>
    <source>
        <strain evidence="6">SPP2</strain>
    </source>
</reference>
<evidence type="ECO:0000259" key="4">
    <source>
        <dbReference type="SMART" id="SM00642"/>
    </source>
</evidence>
<keyword evidence="1" id="KW-0328">Glycosyltransferase</keyword>
<dbReference type="SMART" id="SM00642">
    <property type="entry name" value="Aamy"/>
    <property type="match status" value="1"/>
</dbReference>
<feature type="binding site" evidence="3">
    <location>
        <begin position="334"/>
        <end position="335"/>
    </location>
    <ligand>
        <name>substrate</name>
    </ligand>
</feature>
<dbReference type="RefSeq" id="WP_096429126.1">
    <property type="nucleotide sequence ID" value="NZ_AP018042.1"/>
</dbReference>
<proteinExistence type="predicted"/>
<organism evidence="5 6">
    <name type="scientific">Labilibaculum antarcticum</name>
    <dbReference type="NCBI Taxonomy" id="1717717"/>
    <lineage>
        <taxon>Bacteria</taxon>
        <taxon>Pseudomonadati</taxon>
        <taxon>Bacteroidota</taxon>
        <taxon>Bacteroidia</taxon>
        <taxon>Marinilabiliales</taxon>
        <taxon>Marinifilaceae</taxon>
        <taxon>Labilibaculum</taxon>
    </lineage>
</organism>
<dbReference type="Gene3D" id="3.20.20.80">
    <property type="entry name" value="Glycosidases"/>
    <property type="match status" value="1"/>
</dbReference>
<dbReference type="Gene3D" id="3.90.400.10">
    <property type="entry name" value="Oligo-1,6-glucosidase, Domain 2"/>
    <property type="match status" value="1"/>
</dbReference>
<dbReference type="OrthoDB" id="9805159at2"/>
<dbReference type="Proteomes" id="UP000218267">
    <property type="component" value="Chromosome"/>
</dbReference>
<dbReference type="InterPro" id="IPR017853">
    <property type="entry name" value="GH"/>
</dbReference>
<feature type="domain" description="Glycosyl hydrolase family 13 catalytic" evidence="4">
    <location>
        <begin position="49"/>
        <end position="477"/>
    </location>
</feature>
<accession>A0A1Y1CIV7</accession>
<dbReference type="PIRSF" id="PIRSF003059">
    <property type="entry name" value="Sucrose_phosphorylase"/>
    <property type="match status" value="1"/>
</dbReference>
<name>A0A1Y1CIV7_9BACT</name>
<feature type="binding site" evidence="3">
    <location>
        <begin position="224"/>
        <end position="226"/>
    </location>
    <ligand>
        <name>substrate</name>
    </ligand>
</feature>
<dbReference type="EMBL" id="AP018042">
    <property type="protein sequence ID" value="BAX80264.1"/>
    <property type="molecule type" value="Genomic_DNA"/>
</dbReference>
<gene>
    <name evidence="5" type="ORF">ALGA_1905</name>
</gene>
<keyword evidence="6" id="KW-1185">Reference proteome</keyword>
<dbReference type="GO" id="GO:0005975">
    <property type="term" value="P:carbohydrate metabolic process"/>
    <property type="evidence" value="ECO:0007669"/>
    <property type="project" value="InterPro"/>
</dbReference>
<evidence type="ECO:0000256" key="3">
    <source>
        <dbReference type="PIRSR" id="PIRSR003059-2"/>
    </source>
</evidence>
<dbReference type="InterPro" id="IPR016377">
    <property type="entry name" value="Sucrose_GGa_phosphorylase-rel"/>
</dbReference>
<keyword evidence="2" id="KW-0808">Transferase</keyword>
<feature type="binding site" evidence="3">
    <location>
        <position position="440"/>
    </location>
    <ligand>
        <name>substrate</name>
    </ligand>
</feature>
<protein>
    <submittedName>
        <fullName evidence="5">Sugar phosphorylase</fullName>
    </submittedName>
</protein>
<dbReference type="InterPro" id="IPR006047">
    <property type="entry name" value="GH13_cat_dom"/>
</dbReference>
<evidence type="ECO:0000256" key="1">
    <source>
        <dbReference type="ARBA" id="ARBA00022676"/>
    </source>
</evidence>
<dbReference type="CDD" id="cd11356">
    <property type="entry name" value="AmyAc_Sucrose_phosphorylase-like_1"/>
    <property type="match status" value="1"/>
</dbReference>
<dbReference type="KEGG" id="mbas:ALGA_1905"/>
<feature type="binding site" evidence="3">
    <location>
        <position position="92"/>
    </location>
    <ligand>
        <name>substrate</name>
    </ligand>
</feature>
<evidence type="ECO:0000256" key="2">
    <source>
        <dbReference type="ARBA" id="ARBA00022679"/>
    </source>
</evidence>
<dbReference type="InterPro" id="IPR033746">
    <property type="entry name" value="GGa_phosphorylase"/>
</dbReference>
<dbReference type="InterPro" id="IPR045857">
    <property type="entry name" value="O16G_dom_2"/>
</dbReference>
<sequence>MKEIKENIKFLYPNRKEVILSEIDKIVNHYRKVIPKGNFELKEDDIVLIAYADSFKDEKEKGLETLNKVCSKYLKGSINSVHILPFYPFTSDDGFSVVDYKEVNPEFGDWIDVGDLSQSFYLMFDAVINHISKSSDWFQGYLRENPKFENFFIEEDPNNPELHKVVRPRTLPLLHKYNKNWKDAFVWTTFSEDQVDLNYKNPEVFLRVLDVLFFYISQGAKLIRLDAIAFMWKTLGTDCIHLEETHRIIQTYRKIIDLVAPQTVIISETNVPHAENISYFGDGFNEAHMVYNFSLPPLLAYSLHKENIDVLTKWANSLQLPSEKTCFFNFTASHDGIGVRPLQGIIEGDEINDLAQKAEEHGGFVSYKSNPDGSKSPYELNCNYMDLLTNPKESDEIRMQRFMLTQSAMLCMPGVPGVYYHSVFGSGNDVKGAIESGINRRINRQKLYYSELKERLEDSESLSAKIFDCYSKLLKIRSAEKAFNPMGKANFSNVDGVFIIERTWGDDTLYCLHNFSGEEKNAGEVTAGRTDVISGNKSNTILKAYEFRWLK</sequence>
<dbReference type="AlphaFoldDB" id="A0A1Y1CIV7"/>
<dbReference type="Pfam" id="PF00128">
    <property type="entry name" value="Alpha-amylase"/>
    <property type="match status" value="1"/>
</dbReference>
<reference evidence="5 6" key="1">
    <citation type="journal article" date="2018" name="Mar. Genomics">
        <title>Complete genome sequence of Marinifilaceae bacterium strain SPP2, isolated from the Antarctic marine sediment.</title>
        <authorList>
            <person name="Watanabe M."/>
            <person name="Kojima H."/>
            <person name="Fukui M."/>
        </authorList>
    </citation>
    <scope>NUCLEOTIDE SEQUENCE [LARGE SCALE GENOMIC DNA]</scope>
    <source>
        <strain evidence="5 6">SPP2</strain>
    </source>
</reference>
<dbReference type="PANTHER" id="PTHR10357:SF214">
    <property type="entry name" value="GLUCOSYLGLYCERATE PHOSPHORYLASE"/>
    <property type="match status" value="1"/>
</dbReference>
<dbReference type="GO" id="GO:0016757">
    <property type="term" value="F:glycosyltransferase activity"/>
    <property type="evidence" value="ECO:0007669"/>
    <property type="project" value="UniProtKB-KW"/>
</dbReference>
<dbReference type="PANTHER" id="PTHR10357">
    <property type="entry name" value="ALPHA-AMYLASE FAMILY MEMBER"/>
    <property type="match status" value="1"/>
</dbReference>
<evidence type="ECO:0000313" key="5">
    <source>
        <dbReference type="EMBL" id="BAX80264.1"/>
    </source>
</evidence>